<evidence type="ECO:0000256" key="1">
    <source>
        <dbReference type="SAM" id="MobiDB-lite"/>
    </source>
</evidence>
<name>A0AAV8EI40_9POAL</name>
<dbReference type="InterPro" id="IPR023214">
    <property type="entry name" value="HAD_sf"/>
</dbReference>
<dbReference type="Gene3D" id="3.40.50.1000">
    <property type="entry name" value="HAD superfamily/HAD-like"/>
    <property type="match status" value="1"/>
</dbReference>
<sequence length="404" mass="44058">MHRRKRLKSAKGEERTRMRRGERFAGSVRCSSQFSEANTPLAMEACALSRCLLLPRSVPFANCLPSPSPSLLCFLRHGSFSSSKFSNPSRVLSPAPGASLSSSSSGSLALLFEVEGVIADIYRFGNREAFNVAFQKLGLDCANWPEPVYADLMRRSGGDEENMLTLFFNRIGWPTSLPTNEKDSFVKSVLREKKKALEDHVSSSNIPLRPGVESFIDDALKEGIHMVMVTTYGRNGEKTARALVEKLGQDRVSKIKIVGKKEVEESFYGQLILGKGFSSSLDEQLLKEAQKAASKEKQRIAEEVASILKLSVDISTTPSEGFEMVLATLRAGAELAGLPVQNCVLLSGSQTGVLAAERVAMPCVVIRNSLTARAEFRSAKIVIDGFGGADLTISKLLSKIWSSK</sequence>
<accession>A0AAV8EI40</accession>
<dbReference type="EMBL" id="JAMFTS010000003">
    <property type="protein sequence ID" value="KAJ4781085.1"/>
    <property type="molecule type" value="Genomic_DNA"/>
</dbReference>
<reference evidence="2" key="1">
    <citation type="submission" date="2022-08" db="EMBL/GenBank/DDBJ databases">
        <authorList>
            <person name="Marques A."/>
        </authorList>
    </citation>
    <scope>NUCLEOTIDE SEQUENCE</scope>
    <source>
        <strain evidence="2">RhyPub2mFocal</strain>
        <tissue evidence="2">Leaves</tissue>
    </source>
</reference>
<keyword evidence="2" id="KW-0378">Hydrolase</keyword>
<feature type="region of interest" description="Disordered" evidence="1">
    <location>
        <begin position="1"/>
        <end position="20"/>
    </location>
</feature>
<evidence type="ECO:0000313" key="2">
    <source>
        <dbReference type="EMBL" id="KAJ4781085.1"/>
    </source>
</evidence>
<dbReference type="GO" id="GO:0016787">
    <property type="term" value="F:hydrolase activity"/>
    <property type="evidence" value="ECO:0007669"/>
    <property type="project" value="UniProtKB-KW"/>
</dbReference>
<dbReference type="InterPro" id="IPR023198">
    <property type="entry name" value="PGP-like_dom2"/>
</dbReference>
<dbReference type="InterPro" id="IPR036412">
    <property type="entry name" value="HAD-like_sf"/>
</dbReference>
<comment type="caution">
    <text evidence="2">The sequence shown here is derived from an EMBL/GenBank/DDBJ whole genome shotgun (WGS) entry which is preliminary data.</text>
</comment>
<feature type="compositionally biased region" description="Basic and acidic residues" evidence="1">
    <location>
        <begin position="10"/>
        <end position="20"/>
    </location>
</feature>
<dbReference type="AlphaFoldDB" id="A0AAV8EI40"/>
<keyword evidence="3" id="KW-1185">Reference proteome</keyword>
<dbReference type="Gene3D" id="1.10.150.240">
    <property type="entry name" value="Putative phosphatase, domain 2"/>
    <property type="match status" value="1"/>
</dbReference>
<evidence type="ECO:0000313" key="3">
    <source>
        <dbReference type="Proteomes" id="UP001140206"/>
    </source>
</evidence>
<dbReference type="SUPFAM" id="SSF56784">
    <property type="entry name" value="HAD-like"/>
    <property type="match status" value="1"/>
</dbReference>
<proteinExistence type="predicted"/>
<protein>
    <submittedName>
        <fullName evidence="2">Haloacid dehalogenase-like hydrolase (HAD) superfamily protein</fullName>
    </submittedName>
</protein>
<dbReference type="InterPro" id="IPR044999">
    <property type="entry name" value="CbbY-like"/>
</dbReference>
<dbReference type="PANTHER" id="PTHR42896">
    <property type="entry name" value="XYLULOSE-1,5-BISPHOSPHATE (XUBP) PHOSPHATASE"/>
    <property type="match status" value="1"/>
</dbReference>
<dbReference type="Proteomes" id="UP001140206">
    <property type="component" value="Chromosome 3"/>
</dbReference>
<gene>
    <name evidence="2" type="ORF">LUZ62_065342</name>
</gene>
<organism evidence="2 3">
    <name type="scientific">Rhynchospora pubera</name>
    <dbReference type="NCBI Taxonomy" id="906938"/>
    <lineage>
        <taxon>Eukaryota</taxon>
        <taxon>Viridiplantae</taxon>
        <taxon>Streptophyta</taxon>
        <taxon>Embryophyta</taxon>
        <taxon>Tracheophyta</taxon>
        <taxon>Spermatophyta</taxon>
        <taxon>Magnoliopsida</taxon>
        <taxon>Liliopsida</taxon>
        <taxon>Poales</taxon>
        <taxon>Cyperaceae</taxon>
        <taxon>Cyperoideae</taxon>
        <taxon>Rhynchosporeae</taxon>
        <taxon>Rhynchospora</taxon>
    </lineage>
</organism>
<dbReference type="PANTHER" id="PTHR42896:SF3">
    <property type="entry name" value="PROTEIN, PUTATIVE, EXPRESSED-RELATED"/>
    <property type="match status" value="1"/>
</dbReference>